<dbReference type="InterPro" id="IPR013103">
    <property type="entry name" value="RVT_2"/>
</dbReference>
<gene>
    <name evidence="3" type="ORF">Tci_028100</name>
</gene>
<protein>
    <recommendedName>
        <fullName evidence="2">Reverse transcriptase Ty1/copia-type domain-containing protein</fullName>
    </recommendedName>
</protein>
<feature type="compositionally biased region" description="Basic and acidic residues" evidence="1">
    <location>
        <begin position="751"/>
        <end position="786"/>
    </location>
</feature>
<feature type="region of interest" description="Disordered" evidence="1">
    <location>
        <begin position="1381"/>
        <end position="1426"/>
    </location>
</feature>
<feature type="compositionally biased region" description="Low complexity" evidence="1">
    <location>
        <begin position="125"/>
        <end position="143"/>
    </location>
</feature>
<feature type="compositionally biased region" description="Polar residues" evidence="1">
    <location>
        <begin position="403"/>
        <end position="413"/>
    </location>
</feature>
<feature type="region of interest" description="Disordered" evidence="1">
    <location>
        <begin position="243"/>
        <end position="263"/>
    </location>
</feature>
<feature type="domain" description="Reverse transcriptase Ty1/copia-type" evidence="2">
    <location>
        <begin position="953"/>
        <end position="1062"/>
    </location>
</feature>
<sequence>MVHALKLQVLKTREYDLWSMRIEQYLTFTYHALWEVIVNRDSVASASAEGPIPLKTAEQKLARKNELKAKITLMLAIPNEHLLKFHACKDAKLWEAIKNSFGGNKESKKIQKTFLKQNHKNFAASNNTSNTNKTVNTTHSVSTASSKNQASTASYANDVMFSFFFNQFNAPQLDNEDLEHINTNDLEEIDLNWQVAMLTMRVKKFIKKTGRKLDLNGKDSVGFDRKKVDSYNFHRRGHFSRECRAPRNQGNRNQDAPTRNAPMDTFTTNALVVQDGIGGYDWSFQAKEELTNFALMAYISQGYQTGLESLEARIVVHEKNEAVYKDDIAFLKYNVQVKDISIKDLKNHDGDDNQVNDMFKKDEGYHVVPPHYIGNYMSPRVDLSFVGLDNFVFKSKVSETTTSVPKIESNASKTSKDSLEKPKTVRSSAPIIEDWESNSEDENVFKSKEVKKTIKPSLEKIEFANARNTTVENENKAEKPRNSVRVLGGKITGPKEIRPVWDNTSRVNHQNKLTHPHPKRNFVPAVVLTNFEQVPVNAGKQSSHRATTSVSNDRHVNTTASRPNVNSALPTTYSYFKAHSPVRRPFNQKSAVKTNNFNEKVNTAKVNNVTTVGPKAVVSAAERNRNNAVNVLFTDTACVVLSPNFKLFDECQVLLKVLRNNNMYSFDLKNIVPIGGIENQMDHKVKIIRRNNGTEFKNRIMNEFYEMKGTKANINVGQVRMKTVPGPQYVLLPLLTYDSQGLKNSETEVADDARKKSTKVPRKENGVQDPAKEGEKNDQEKDLRDQEEALRKQLEQESKRLFAQGEAANTNSTNKLNIVSSPVNVVGSSFTTIDPRRERAQRNEFESMFGQDKDANGNRIAATLPNANLPTDLLMPNLEDTANLQDTRIFSGAYDDEVEGAEANFNNLELTTVVNPIPTTRIHKDHPKEKIIGDPLLALQTRRMTKTSQEHAMRFVDLPKGKHAIGTKWVLRNKKDERGIVVRNKARLVAQGYTQEEGIDYDEVFASVARIEAIKLFFAYASFMRFIVYQMDVKSAFLYGIIEDEVYLCQPPSFENQHFPNKKPIEYEGFEQIIDFLNASYVKYALTVNPTVYTLYIEQFWASAKVKNVNKEAQIQSLVDKKKIIITEALIRRDLRFKDEGGVDCLSNKVIFKQLTLIGSTIASTIICLATNQKFNFSKYIFNNMVKHLDGGVKFLMYPIFVQVFLDNQVEEEAKSRRKQRKEIEVPSPSSEIPIEEGVPTTSNDPLPSGEVLDLKEAKTAQAKEIAGLEKRVKKLELTGKSRTLGLKRLRKVGTTSRIESSIKASLGRMKEEDMFRVNDLDGDEVIVDVIAGENVEQSTKVAKKDVSTTDLVTTAEIKVAKPKAITTAATIVTITGTRPKTKGIVMKEPSERPTPTPKDSSQKPLQAKDKGKGKMVEPEKPLKRKDQIMIDEEFAKNLKAQLQAELEEEERLAIL</sequence>
<feature type="compositionally biased region" description="Basic and acidic residues" evidence="1">
    <location>
        <begin position="414"/>
        <end position="423"/>
    </location>
</feature>
<accession>A0A6L2L617</accession>
<dbReference type="EMBL" id="BKCJ010003610">
    <property type="protein sequence ID" value="GEU56122.1"/>
    <property type="molecule type" value="Genomic_DNA"/>
</dbReference>
<evidence type="ECO:0000259" key="2">
    <source>
        <dbReference type="Pfam" id="PF07727"/>
    </source>
</evidence>
<name>A0A6L2L617_TANCI</name>
<feature type="region of interest" description="Disordered" evidence="1">
    <location>
        <begin position="745"/>
        <end position="786"/>
    </location>
</feature>
<evidence type="ECO:0000256" key="1">
    <source>
        <dbReference type="SAM" id="MobiDB-lite"/>
    </source>
</evidence>
<reference evidence="3" key="1">
    <citation type="journal article" date="2019" name="Sci. Rep.">
        <title>Draft genome of Tanacetum cinerariifolium, the natural source of mosquito coil.</title>
        <authorList>
            <person name="Yamashiro T."/>
            <person name="Shiraishi A."/>
            <person name="Satake H."/>
            <person name="Nakayama K."/>
        </authorList>
    </citation>
    <scope>NUCLEOTIDE SEQUENCE</scope>
</reference>
<organism evidence="3">
    <name type="scientific">Tanacetum cinerariifolium</name>
    <name type="common">Dalmatian daisy</name>
    <name type="synonym">Chrysanthemum cinerariifolium</name>
    <dbReference type="NCBI Taxonomy" id="118510"/>
    <lineage>
        <taxon>Eukaryota</taxon>
        <taxon>Viridiplantae</taxon>
        <taxon>Streptophyta</taxon>
        <taxon>Embryophyta</taxon>
        <taxon>Tracheophyta</taxon>
        <taxon>Spermatophyta</taxon>
        <taxon>Magnoliopsida</taxon>
        <taxon>eudicotyledons</taxon>
        <taxon>Gunneridae</taxon>
        <taxon>Pentapetalae</taxon>
        <taxon>asterids</taxon>
        <taxon>campanulids</taxon>
        <taxon>Asterales</taxon>
        <taxon>Asteraceae</taxon>
        <taxon>Asteroideae</taxon>
        <taxon>Anthemideae</taxon>
        <taxon>Anthemidinae</taxon>
        <taxon>Tanacetum</taxon>
    </lineage>
</organism>
<feature type="region of interest" description="Disordered" evidence="1">
    <location>
        <begin position="1216"/>
        <end position="1250"/>
    </location>
</feature>
<feature type="region of interest" description="Disordered" evidence="1">
    <location>
        <begin position="123"/>
        <end position="148"/>
    </location>
</feature>
<feature type="region of interest" description="Disordered" evidence="1">
    <location>
        <begin position="403"/>
        <end position="425"/>
    </location>
</feature>
<feature type="region of interest" description="Disordered" evidence="1">
    <location>
        <begin position="536"/>
        <end position="564"/>
    </location>
</feature>
<dbReference type="Pfam" id="PF07727">
    <property type="entry name" value="RVT_2"/>
    <property type="match status" value="1"/>
</dbReference>
<proteinExistence type="predicted"/>
<evidence type="ECO:0000313" key="3">
    <source>
        <dbReference type="EMBL" id="GEU56122.1"/>
    </source>
</evidence>
<feature type="compositionally biased region" description="Polar residues" evidence="1">
    <location>
        <begin position="248"/>
        <end position="257"/>
    </location>
</feature>
<feature type="compositionally biased region" description="Basic and acidic residues" evidence="1">
    <location>
        <begin position="1407"/>
        <end position="1426"/>
    </location>
</feature>
<comment type="caution">
    <text evidence="3">The sequence shown here is derived from an EMBL/GenBank/DDBJ whole genome shotgun (WGS) entry which is preliminary data.</text>
</comment>
<feature type="compositionally biased region" description="Polar residues" evidence="1">
    <location>
        <begin position="539"/>
        <end position="564"/>
    </location>
</feature>